<dbReference type="Proteomes" id="UP000784294">
    <property type="component" value="Unassembled WGS sequence"/>
</dbReference>
<evidence type="ECO:0000313" key="1">
    <source>
        <dbReference type="EMBL" id="VEL17312.1"/>
    </source>
</evidence>
<name>A0A448WQ24_9PLAT</name>
<dbReference type="EMBL" id="CAAALY010032070">
    <property type="protein sequence ID" value="VEL17312.1"/>
    <property type="molecule type" value="Genomic_DNA"/>
</dbReference>
<keyword evidence="2" id="KW-1185">Reference proteome</keyword>
<evidence type="ECO:0000313" key="2">
    <source>
        <dbReference type="Proteomes" id="UP000784294"/>
    </source>
</evidence>
<dbReference type="AlphaFoldDB" id="A0A448WQ24"/>
<accession>A0A448WQ24</accession>
<proteinExistence type="predicted"/>
<comment type="caution">
    <text evidence="1">The sequence shown here is derived from an EMBL/GenBank/DDBJ whole genome shotgun (WGS) entry which is preliminary data.</text>
</comment>
<protein>
    <submittedName>
        <fullName evidence="1">Uncharacterized protein</fullName>
    </submittedName>
</protein>
<organism evidence="1 2">
    <name type="scientific">Protopolystoma xenopodis</name>
    <dbReference type="NCBI Taxonomy" id="117903"/>
    <lineage>
        <taxon>Eukaryota</taxon>
        <taxon>Metazoa</taxon>
        <taxon>Spiralia</taxon>
        <taxon>Lophotrochozoa</taxon>
        <taxon>Platyhelminthes</taxon>
        <taxon>Monogenea</taxon>
        <taxon>Polyopisthocotylea</taxon>
        <taxon>Polystomatidea</taxon>
        <taxon>Polystomatidae</taxon>
        <taxon>Protopolystoma</taxon>
    </lineage>
</organism>
<reference evidence="1" key="1">
    <citation type="submission" date="2018-11" db="EMBL/GenBank/DDBJ databases">
        <authorList>
            <consortium name="Pathogen Informatics"/>
        </authorList>
    </citation>
    <scope>NUCLEOTIDE SEQUENCE</scope>
</reference>
<sequence>MLTEDSAFPTICPQVPVSESECENVELMSFKEKMRLFANRIGEDVPKERLKASLLSSLHLLPRPATPSPVTPKARTGRHDDYIAASRSGAPSAWHKQRDIFNCIYSSVSLPLQIAQSTTERLLSPQASFFPFYPIGRSRTLRLRHFRTHEHGLGCPDEVV</sequence>
<gene>
    <name evidence="1" type="ORF">PXEA_LOCUS10752</name>
</gene>